<dbReference type="EMBL" id="CP036432">
    <property type="protein sequence ID" value="QDV85937.1"/>
    <property type="molecule type" value="Genomic_DNA"/>
</dbReference>
<reference evidence="3 4" key="1">
    <citation type="submission" date="2019-02" db="EMBL/GenBank/DDBJ databases">
        <title>Deep-cultivation of Planctomycetes and their phenomic and genomic characterization uncovers novel biology.</title>
        <authorList>
            <person name="Wiegand S."/>
            <person name="Jogler M."/>
            <person name="Boedeker C."/>
            <person name="Pinto D."/>
            <person name="Vollmers J."/>
            <person name="Rivas-Marin E."/>
            <person name="Kohn T."/>
            <person name="Peeters S.H."/>
            <person name="Heuer A."/>
            <person name="Rast P."/>
            <person name="Oberbeckmann S."/>
            <person name="Bunk B."/>
            <person name="Jeske O."/>
            <person name="Meyerdierks A."/>
            <person name="Storesund J.E."/>
            <person name="Kallscheuer N."/>
            <person name="Luecker S."/>
            <person name="Lage O.M."/>
            <person name="Pohl T."/>
            <person name="Merkel B.J."/>
            <person name="Hornburger P."/>
            <person name="Mueller R.-W."/>
            <person name="Bruemmer F."/>
            <person name="Labrenz M."/>
            <person name="Spormann A.M."/>
            <person name="Op den Camp H."/>
            <person name="Overmann J."/>
            <person name="Amann R."/>
            <person name="Jetten M.S.M."/>
            <person name="Mascher T."/>
            <person name="Medema M.H."/>
            <person name="Devos D.P."/>
            <person name="Kaster A.-K."/>
            <person name="Ovreas L."/>
            <person name="Rohde M."/>
            <person name="Galperin M.Y."/>
            <person name="Jogler C."/>
        </authorList>
    </citation>
    <scope>NUCLEOTIDE SEQUENCE [LARGE SCALE GENOMIC DNA]</scope>
    <source>
        <strain evidence="3 4">TBK1r</strain>
    </source>
</reference>
<accession>A0ABX5XWK7</accession>
<proteinExistence type="predicted"/>
<keyword evidence="4" id="KW-1185">Reference proteome</keyword>
<feature type="compositionally biased region" description="Low complexity" evidence="1">
    <location>
        <begin position="47"/>
        <end position="60"/>
    </location>
</feature>
<feature type="compositionally biased region" description="Basic and acidic residues" evidence="1">
    <location>
        <begin position="61"/>
        <end position="79"/>
    </location>
</feature>
<dbReference type="Pfam" id="PF07498">
    <property type="entry name" value="Rho_N"/>
    <property type="match status" value="1"/>
</dbReference>
<dbReference type="InterPro" id="IPR011112">
    <property type="entry name" value="Rho-like_N"/>
</dbReference>
<dbReference type="Proteomes" id="UP000318081">
    <property type="component" value="Chromosome"/>
</dbReference>
<evidence type="ECO:0000256" key="1">
    <source>
        <dbReference type="SAM" id="MobiDB-lite"/>
    </source>
</evidence>
<dbReference type="SUPFAM" id="SSF68912">
    <property type="entry name" value="Rho N-terminal domain-like"/>
    <property type="match status" value="1"/>
</dbReference>
<dbReference type="InterPro" id="IPR036269">
    <property type="entry name" value="Rho_N_sf"/>
</dbReference>
<evidence type="ECO:0000313" key="3">
    <source>
        <dbReference type="EMBL" id="QDV85937.1"/>
    </source>
</evidence>
<dbReference type="RefSeq" id="WP_145216352.1">
    <property type="nucleotide sequence ID" value="NZ_CP036432.1"/>
</dbReference>
<name>A0ABX5XWK7_9BACT</name>
<feature type="domain" description="Rho termination factor-like N-terminal" evidence="2">
    <location>
        <begin position="62"/>
        <end position="97"/>
    </location>
</feature>
<feature type="compositionally biased region" description="Basic and acidic residues" evidence="1">
    <location>
        <begin position="1"/>
        <end position="33"/>
    </location>
</feature>
<evidence type="ECO:0000259" key="2">
    <source>
        <dbReference type="Pfam" id="PF07498"/>
    </source>
</evidence>
<sequence>MPEWTEKDERQYEHIKESQLERGKSEDNAKEVAARTVNKQRRNEGRTPNTTTQGTGNPNTKLEDRTTDELRNRAAELRIKGRSKMRKAELIDAIRDAS</sequence>
<evidence type="ECO:0000313" key="4">
    <source>
        <dbReference type="Proteomes" id="UP000318081"/>
    </source>
</evidence>
<gene>
    <name evidence="3" type="ORF">TBK1r_49540</name>
</gene>
<feature type="region of interest" description="Disordered" evidence="1">
    <location>
        <begin position="1"/>
        <end position="86"/>
    </location>
</feature>
<protein>
    <recommendedName>
        <fullName evidence="2">Rho termination factor-like N-terminal domain-containing protein</fullName>
    </recommendedName>
</protein>
<organism evidence="3 4">
    <name type="scientific">Stieleria magnilauensis</name>
    <dbReference type="NCBI Taxonomy" id="2527963"/>
    <lineage>
        <taxon>Bacteria</taxon>
        <taxon>Pseudomonadati</taxon>
        <taxon>Planctomycetota</taxon>
        <taxon>Planctomycetia</taxon>
        <taxon>Pirellulales</taxon>
        <taxon>Pirellulaceae</taxon>
        <taxon>Stieleria</taxon>
    </lineage>
</organism>